<reference evidence="1 2" key="1">
    <citation type="submission" date="2019-06" db="EMBL/GenBank/DDBJ databases">
        <title>Sequencing the genomes of 1000 actinobacteria strains.</title>
        <authorList>
            <person name="Klenk H.-P."/>
        </authorList>
    </citation>
    <scope>NUCLEOTIDE SEQUENCE [LARGE SCALE GENOMIC DNA]</scope>
    <source>
        <strain evidence="1 2">DSM 24617</strain>
    </source>
</reference>
<comment type="caution">
    <text evidence="1">The sequence shown here is derived from an EMBL/GenBank/DDBJ whole genome shotgun (WGS) entry which is preliminary data.</text>
</comment>
<accession>A0A542X955</accession>
<evidence type="ECO:0000313" key="1">
    <source>
        <dbReference type="EMBL" id="TQL32340.1"/>
    </source>
</evidence>
<sequence>MGVVKQRLGVARPKRPLPHSLNRVQHACSFHRILLPDGELADPRTQQDVVPALAPGMATASYPSC</sequence>
<name>A0A542X955_9MICO</name>
<dbReference type="AlphaFoldDB" id="A0A542X955"/>
<gene>
    <name evidence="1" type="ORF">FB554_0464</name>
</gene>
<dbReference type="Proteomes" id="UP000318336">
    <property type="component" value="Unassembled WGS sequence"/>
</dbReference>
<organism evidence="1 2">
    <name type="scientific">Barrientosiimonas humi</name>
    <dbReference type="NCBI Taxonomy" id="999931"/>
    <lineage>
        <taxon>Bacteria</taxon>
        <taxon>Bacillati</taxon>
        <taxon>Actinomycetota</taxon>
        <taxon>Actinomycetes</taxon>
        <taxon>Micrococcales</taxon>
        <taxon>Dermacoccaceae</taxon>
        <taxon>Barrientosiimonas</taxon>
    </lineage>
</organism>
<proteinExistence type="predicted"/>
<protein>
    <submittedName>
        <fullName evidence="1">Uncharacterized protein</fullName>
    </submittedName>
</protein>
<evidence type="ECO:0000313" key="2">
    <source>
        <dbReference type="Proteomes" id="UP000318336"/>
    </source>
</evidence>
<keyword evidence="2" id="KW-1185">Reference proteome</keyword>
<dbReference type="EMBL" id="VFOK01000001">
    <property type="protein sequence ID" value="TQL32340.1"/>
    <property type="molecule type" value="Genomic_DNA"/>
</dbReference>